<dbReference type="Gene3D" id="3.90.1200.10">
    <property type="match status" value="1"/>
</dbReference>
<reference evidence="2 3" key="1">
    <citation type="submission" date="2022-06" db="EMBL/GenBank/DDBJ databases">
        <title>Mycolicibacterium sp. CAU 1645 isolated from seawater.</title>
        <authorList>
            <person name="Kim W."/>
        </authorList>
    </citation>
    <scope>NUCLEOTIDE SEQUENCE [LARGE SCALE GENOMIC DNA]</scope>
    <source>
        <strain evidence="2 3">CAU 1645</strain>
    </source>
</reference>
<proteinExistence type="predicted"/>
<dbReference type="InterPro" id="IPR002575">
    <property type="entry name" value="Aminoglycoside_PTrfase"/>
</dbReference>
<dbReference type="PANTHER" id="PTHR23020">
    <property type="entry name" value="UNCHARACTERIZED NUCLEAR HORMONE RECEPTOR-RELATED"/>
    <property type="match status" value="1"/>
</dbReference>
<dbReference type="Pfam" id="PF01636">
    <property type="entry name" value="APH"/>
    <property type="match status" value="1"/>
</dbReference>
<evidence type="ECO:0000259" key="1">
    <source>
        <dbReference type="SMART" id="SM00587"/>
    </source>
</evidence>
<evidence type="ECO:0000313" key="2">
    <source>
        <dbReference type="EMBL" id="MCP9273662.1"/>
    </source>
</evidence>
<comment type="caution">
    <text evidence="2">The sequence shown here is derived from an EMBL/GenBank/DDBJ whole genome shotgun (WGS) entry which is preliminary data.</text>
</comment>
<evidence type="ECO:0000313" key="3">
    <source>
        <dbReference type="Proteomes" id="UP001651690"/>
    </source>
</evidence>
<dbReference type="InterPro" id="IPR011009">
    <property type="entry name" value="Kinase-like_dom_sf"/>
</dbReference>
<dbReference type="SUPFAM" id="SSF56112">
    <property type="entry name" value="Protein kinase-like (PK-like)"/>
    <property type="match status" value="1"/>
</dbReference>
<dbReference type="InterPro" id="IPR052961">
    <property type="entry name" value="Oxido-Kinase-like_Enzymes"/>
</dbReference>
<protein>
    <submittedName>
        <fullName evidence="2">Ecdysteroid 22-kinase family protein</fullName>
    </submittedName>
</protein>
<sequence length="376" mass="40765">MSPDVTPFLGLAAHLGRGFRRLATDTVTGARRAFPRRVGDLDAAALSKVMGRAVTSVTVLDGSAGTSSRARLALTGDDVPDSVFVKMSAESSAIRMLGELANLGENEARFYSQLAPELSGVPTAFGSAFDPLTGRFVIVLEDMANDSCDFYDTLRPIDRDGAAQLVELLAHVHGTFWGRLPAARGTGPLGWLTATSDERSLPISRPLMRLSAKRLADKTDIPIETGRFVIENYPAAVRLIDDGPHTVLHGDSHPGNVFFRDGRAGLLDWQVVKRGHPTRDLAYSLVTGMTTEERRANQRDLLDVYRRALAAEGGPDLDGDELWDRYRQSAVQPFLASLTTAGLGGMQSEQIAYEGLRRAVDAFEDLETVAVLQKSL</sequence>
<name>A0ABT1M5E3_9MYCO</name>
<organism evidence="2 3">
    <name type="scientific">Mycolicibacterium arenosum</name>
    <dbReference type="NCBI Taxonomy" id="2952157"/>
    <lineage>
        <taxon>Bacteria</taxon>
        <taxon>Bacillati</taxon>
        <taxon>Actinomycetota</taxon>
        <taxon>Actinomycetes</taxon>
        <taxon>Mycobacteriales</taxon>
        <taxon>Mycobacteriaceae</taxon>
        <taxon>Mycolicibacterium</taxon>
    </lineage>
</organism>
<dbReference type="EMBL" id="JANDBD010000006">
    <property type="protein sequence ID" value="MCP9273662.1"/>
    <property type="molecule type" value="Genomic_DNA"/>
</dbReference>
<dbReference type="RefSeq" id="WP_255060979.1">
    <property type="nucleotide sequence ID" value="NZ_JANDBD010000006.1"/>
</dbReference>
<accession>A0ABT1M5E3</accession>
<dbReference type="SMART" id="SM00587">
    <property type="entry name" value="CHK"/>
    <property type="match status" value="1"/>
</dbReference>
<keyword evidence="3" id="KW-1185">Reference proteome</keyword>
<dbReference type="InterPro" id="IPR015897">
    <property type="entry name" value="CHK_kinase-like"/>
</dbReference>
<feature type="domain" description="CHK kinase-like" evidence="1">
    <location>
        <begin position="138"/>
        <end position="315"/>
    </location>
</feature>
<dbReference type="Proteomes" id="UP001651690">
    <property type="component" value="Unassembled WGS sequence"/>
</dbReference>
<dbReference type="PANTHER" id="PTHR23020:SF41">
    <property type="entry name" value="AMINOGLYCOSIDE PHOSPHOTRANSFERASE DOMAIN-CONTAINING PROTEIN"/>
    <property type="match status" value="1"/>
</dbReference>
<gene>
    <name evidence="2" type="ORF">NM203_15845</name>
</gene>